<dbReference type="EMBL" id="MJBS01000062">
    <property type="protein sequence ID" value="OHE97028.1"/>
    <property type="molecule type" value="Genomic_DNA"/>
</dbReference>
<reference evidence="2 3" key="1">
    <citation type="submission" date="2016-09" db="EMBL/GenBank/DDBJ databases">
        <authorList>
            <person name="Capua I."/>
            <person name="De Benedictis P."/>
            <person name="Joannis T."/>
            <person name="Lombin L.H."/>
            <person name="Cattoli G."/>
        </authorList>
    </citation>
    <scope>NUCLEOTIDE SEQUENCE [LARGE SCALE GENOMIC DNA]</scope>
    <source>
        <strain evidence="2 3">IMI 309357</strain>
    </source>
</reference>
<feature type="compositionally biased region" description="Polar residues" evidence="1">
    <location>
        <begin position="19"/>
        <end position="50"/>
    </location>
</feature>
<feature type="region of interest" description="Disordered" evidence="1">
    <location>
        <begin position="1"/>
        <end position="71"/>
    </location>
</feature>
<name>A0A1G4B6G4_9PEZI</name>
<dbReference type="GeneID" id="34560782"/>
<evidence type="ECO:0000313" key="3">
    <source>
        <dbReference type="Proteomes" id="UP000176998"/>
    </source>
</evidence>
<keyword evidence="3" id="KW-1185">Reference proteome</keyword>
<evidence type="ECO:0000256" key="1">
    <source>
        <dbReference type="SAM" id="MobiDB-lite"/>
    </source>
</evidence>
<dbReference type="AlphaFoldDB" id="A0A1G4B6G4"/>
<proteinExistence type="predicted"/>
<dbReference type="RefSeq" id="XP_022474184.1">
    <property type="nucleotide sequence ID" value="XM_022619272.1"/>
</dbReference>
<accession>A0A1G4B6G4</accession>
<evidence type="ECO:0000313" key="2">
    <source>
        <dbReference type="EMBL" id="OHE97028.1"/>
    </source>
</evidence>
<gene>
    <name evidence="2" type="ORF">CORC01_07637</name>
</gene>
<organism evidence="2 3">
    <name type="scientific">Colletotrichum orchidophilum</name>
    <dbReference type="NCBI Taxonomy" id="1209926"/>
    <lineage>
        <taxon>Eukaryota</taxon>
        <taxon>Fungi</taxon>
        <taxon>Dikarya</taxon>
        <taxon>Ascomycota</taxon>
        <taxon>Pezizomycotina</taxon>
        <taxon>Sordariomycetes</taxon>
        <taxon>Hypocreomycetidae</taxon>
        <taxon>Glomerellales</taxon>
        <taxon>Glomerellaceae</taxon>
        <taxon>Colletotrichum</taxon>
    </lineage>
</organism>
<protein>
    <submittedName>
        <fullName evidence="2">Uncharacterized protein</fullName>
    </submittedName>
</protein>
<sequence>MRTRRAGTNGVYRRRLLETRTTSDGARSGKANQDAISRTSQTNATVSASPQPDRPSMNISGERPSMEQTDGVRLVQYLVGRDPSVMET</sequence>
<comment type="caution">
    <text evidence="2">The sequence shown here is derived from an EMBL/GenBank/DDBJ whole genome shotgun (WGS) entry which is preliminary data.</text>
</comment>
<dbReference type="Proteomes" id="UP000176998">
    <property type="component" value="Unassembled WGS sequence"/>
</dbReference>